<dbReference type="InterPro" id="IPR017482">
    <property type="entry name" value="Lambda-type_endonuclease"/>
</dbReference>
<dbReference type="InterPro" id="IPR011604">
    <property type="entry name" value="PDDEXK-like_dom_sf"/>
</dbReference>
<reference evidence="2 3" key="1">
    <citation type="submission" date="2016-04" db="EMBL/GenBank/DDBJ databases">
        <title>Acidithiobacillus ferrooxidans genome sequencing and assembly.</title>
        <authorList>
            <person name="Zhou Z."/>
        </authorList>
    </citation>
    <scope>NUCLEOTIDE SEQUENCE [LARGE SCALE GENOMIC DNA]</scope>
    <source>
        <strain evidence="2 3">BY0502</strain>
    </source>
</reference>
<accession>A0A179B6N1</accession>
<evidence type="ECO:0000313" key="3">
    <source>
        <dbReference type="Proteomes" id="UP000078302"/>
    </source>
</evidence>
<gene>
    <name evidence="2" type="ORF">A4H96_14580</name>
</gene>
<dbReference type="AlphaFoldDB" id="A0A179B6N1"/>
<dbReference type="SUPFAM" id="SSF52980">
    <property type="entry name" value="Restriction endonuclease-like"/>
    <property type="match status" value="1"/>
</dbReference>
<name>A0A179B6N1_ACIFR</name>
<proteinExistence type="predicted"/>
<dbReference type="PANTHER" id="PTHR46609:SF6">
    <property type="entry name" value="EXONUCLEASE, PHAGE-TYPE_RECB, C-TERMINAL DOMAIN-CONTAINING PROTEIN-RELATED"/>
    <property type="match status" value="1"/>
</dbReference>
<dbReference type="Proteomes" id="UP000078302">
    <property type="component" value="Unassembled WGS sequence"/>
</dbReference>
<dbReference type="GO" id="GO:0004519">
    <property type="term" value="F:endonuclease activity"/>
    <property type="evidence" value="ECO:0007669"/>
    <property type="project" value="UniProtKB-KW"/>
</dbReference>
<sequence length="317" mass="35634">MSALKLVSTRSLSRDEWLQWRYKGIGSSDAAAAIGKSPYTSPLALWLEKTGKKPPKDLSQKDAVRWGTLLEPLIAQAYAEQTGKKVRRVNAILQHPEHPYLLANLDRIIEGGGILEIKTAGLRSQGFWEGGVPEHYRIQVLHQLLVTGKSWAEVAVLIGGQEFRTYRIEPEGGELSELLQAEQAFWRHVTEDIAPETDGSESSGKALQWLYPRSTATLVDYTDHGAMNQLFRELIQARAKRKASEVHEAILEQRMKESLGDAEGALFLQGKVLWKSSKDSQTLDAQRLIQDHPDWIAPYWITKPGSRRFTVQVQEGD</sequence>
<dbReference type="NCBIfam" id="TIGR03033">
    <property type="entry name" value="phage_rel_nuc"/>
    <property type="match status" value="1"/>
</dbReference>
<protein>
    <submittedName>
        <fullName evidence="2">Endonuclease</fullName>
    </submittedName>
</protein>
<dbReference type="InterPro" id="IPR051703">
    <property type="entry name" value="NF-kappa-B_Signaling_Reg"/>
</dbReference>
<comment type="caution">
    <text evidence="2">The sequence shown here is derived from an EMBL/GenBank/DDBJ whole genome shotgun (WGS) entry which is preliminary data.</text>
</comment>
<dbReference type="EMBL" id="LVXZ01000273">
    <property type="protein sequence ID" value="OAP87348.1"/>
    <property type="molecule type" value="Genomic_DNA"/>
</dbReference>
<dbReference type="RefSeq" id="WP_064220238.1">
    <property type="nucleotide sequence ID" value="NZ_LVXZ01000273.1"/>
</dbReference>
<feature type="domain" description="YqaJ viral recombinase" evidence="1">
    <location>
        <begin position="16"/>
        <end position="149"/>
    </location>
</feature>
<keyword evidence="2" id="KW-0378">Hydrolase</keyword>
<dbReference type="InterPro" id="IPR019080">
    <property type="entry name" value="YqaJ_viral_recombinase"/>
</dbReference>
<evidence type="ECO:0000313" key="2">
    <source>
        <dbReference type="EMBL" id="OAP87348.1"/>
    </source>
</evidence>
<keyword evidence="2" id="KW-0255">Endonuclease</keyword>
<organism evidence="2 3">
    <name type="scientific">Acidithiobacillus ferrooxidans</name>
    <name type="common">Thiobacillus ferrooxidans</name>
    <dbReference type="NCBI Taxonomy" id="920"/>
    <lineage>
        <taxon>Bacteria</taxon>
        <taxon>Pseudomonadati</taxon>
        <taxon>Pseudomonadota</taxon>
        <taxon>Acidithiobacillia</taxon>
        <taxon>Acidithiobacillales</taxon>
        <taxon>Acidithiobacillaceae</taxon>
        <taxon>Acidithiobacillus</taxon>
    </lineage>
</organism>
<dbReference type="OrthoDB" id="46225at2"/>
<evidence type="ECO:0000259" key="1">
    <source>
        <dbReference type="Pfam" id="PF09588"/>
    </source>
</evidence>
<keyword evidence="3" id="KW-1185">Reference proteome</keyword>
<dbReference type="InterPro" id="IPR011335">
    <property type="entry name" value="Restrct_endonuc-II-like"/>
</dbReference>
<dbReference type="Pfam" id="PF09588">
    <property type="entry name" value="YqaJ"/>
    <property type="match status" value="1"/>
</dbReference>
<dbReference type="PANTHER" id="PTHR46609">
    <property type="entry name" value="EXONUCLEASE, PHAGE-TYPE/RECB, C-TERMINAL DOMAIN-CONTAINING PROTEIN"/>
    <property type="match status" value="1"/>
</dbReference>
<keyword evidence="2" id="KW-0540">Nuclease</keyword>
<dbReference type="Gene3D" id="3.90.320.10">
    <property type="match status" value="1"/>
</dbReference>